<dbReference type="EMBL" id="FNEJ01000013">
    <property type="protein sequence ID" value="SDI96136.1"/>
    <property type="molecule type" value="Genomic_DNA"/>
</dbReference>
<sequence length="66" mass="7430">MADAVLDPQAKLAMIADLPRPELKDWLWQLRHARQRACFPGEMAALTSRADLLGLDLRQEASWTLG</sequence>
<evidence type="ECO:0000313" key="2">
    <source>
        <dbReference type="Proteomes" id="UP000199093"/>
    </source>
</evidence>
<dbReference type="RefSeq" id="WP_089848764.1">
    <property type="nucleotide sequence ID" value="NZ_FNEJ01000013.1"/>
</dbReference>
<dbReference type="AlphaFoldDB" id="A0A1G8PV48"/>
<proteinExistence type="predicted"/>
<organism evidence="1 2">
    <name type="scientific">Salipiger marinus</name>
    <dbReference type="NCBI Taxonomy" id="555512"/>
    <lineage>
        <taxon>Bacteria</taxon>
        <taxon>Pseudomonadati</taxon>
        <taxon>Pseudomonadota</taxon>
        <taxon>Alphaproteobacteria</taxon>
        <taxon>Rhodobacterales</taxon>
        <taxon>Roseobacteraceae</taxon>
        <taxon>Salipiger</taxon>
    </lineage>
</organism>
<accession>A0A1G8PV48</accession>
<name>A0A1G8PV48_9RHOB</name>
<gene>
    <name evidence="1" type="ORF">SAMN04487993_1013126</name>
</gene>
<dbReference type="STRING" id="555512.SAMN04487993_1013126"/>
<protein>
    <submittedName>
        <fullName evidence="1">Uncharacterized protein</fullName>
    </submittedName>
</protein>
<keyword evidence="2" id="KW-1185">Reference proteome</keyword>
<evidence type="ECO:0000313" key="1">
    <source>
        <dbReference type="EMBL" id="SDI96136.1"/>
    </source>
</evidence>
<dbReference type="Proteomes" id="UP000199093">
    <property type="component" value="Unassembled WGS sequence"/>
</dbReference>
<reference evidence="1 2" key="1">
    <citation type="submission" date="2016-10" db="EMBL/GenBank/DDBJ databases">
        <authorList>
            <person name="de Groot N.N."/>
        </authorList>
    </citation>
    <scope>NUCLEOTIDE SEQUENCE [LARGE SCALE GENOMIC DNA]</scope>
    <source>
        <strain evidence="1 2">DSM 26424</strain>
    </source>
</reference>